<proteinExistence type="predicted"/>
<dbReference type="InterPro" id="IPR019734">
    <property type="entry name" value="TPR_rpt"/>
</dbReference>
<dbReference type="GO" id="GO:0006355">
    <property type="term" value="P:regulation of DNA-templated transcription"/>
    <property type="evidence" value="ECO:0007669"/>
    <property type="project" value="InterPro"/>
</dbReference>
<dbReference type="InterPro" id="IPR011990">
    <property type="entry name" value="TPR-like_helical_dom_sf"/>
</dbReference>
<reference evidence="6 7" key="1">
    <citation type="submission" date="2018-11" db="EMBL/GenBank/DDBJ databases">
        <title>Sequencing the genomes of 1000 actinobacteria strains.</title>
        <authorList>
            <person name="Klenk H.-P."/>
        </authorList>
    </citation>
    <scope>NUCLEOTIDE SEQUENCE [LARGE SCALE GENOMIC DNA]</scope>
    <source>
        <strain evidence="6 7">DSM 44231</strain>
    </source>
</reference>
<dbReference type="SMART" id="SM00028">
    <property type="entry name" value="TPR"/>
    <property type="match status" value="8"/>
</dbReference>
<dbReference type="Pfam" id="PF03704">
    <property type="entry name" value="BTAD"/>
    <property type="match status" value="1"/>
</dbReference>
<dbReference type="SUPFAM" id="SSF48452">
    <property type="entry name" value="TPR-like"/>
    <property type="match status" value="3"/>
</dbReference>
<keyword evidence="6" id="KW-0238">DNA-binding</keyword>
<dbReference type="PANTHER" id="PTHR35807">
    <property type="entry name" value="TRANSCRIPTIONAL REGULATOR REDD-RELATED"/>
    <property type="match status" value="1"/>
</dbReference>
<dbReference type="GO" id="GO:0003677">
    <property type="term" value="F:DNA binding"/>
    <property type="evidence" value="ECO:0007669"/>
    <property type="project" value="UniProtKB-KW"/>
</dbReference>
<dbReference type="SMART" id="SM01043">
    <property type="entry name" value="BTAD"/>
    <property type="match status" value="1"/>
</dbReference>
<dbReference type="CDD" id="cd15831">
    <property type="entry name" value="BTAD"/>
    <property type="match status" value="1"/>
</dbReference>
<dbReference type="PANTHER" id="PTHR35807:SF1">
    <property type="entry name" value="TRANSCRIPTIONAL REGULATOR REDD"/>
    <property type="match status" value="1"/>
</dbReference>
<dbReference type="RefSeq" id="WP_170185111.1">
    <property type="nucleotide sequence ID" value="NZ_RJKM01000001.1"/>
</dbReference>
<organism evidence="6 7">
    <name type="scientific">Saccharothrix texasensis</name>
    <dbReference type="NCBI Taxonomy" id="103734"/>
    <lineage>
        <taxon>Bacteria</taxon>
        <taxon>Bacillati</taxon>
        <taxon>Actinomycetota</taxon>
        <taxon>Actinomycetes</taxon>
        <taxon>Pseudonocardiales</taxon>
        <taxon>Pseudonocardiaceae</taxon>
        <taxon>Saccharothrix</taxon>
    </lineage>
</organism>
<evidence type="ECO:0000256" key="1">
    <source>
        <dbReference type="ARBA" id="ARBA00023015"/>
    </source>
</evidence>
<dbReference type="InterPro" id="IPR005158">
    <property type="entry name" value="BTAD"/>
</dbReference>
<dbReference type="InterPro" id="IPR003593">
    <property type="entry name" value="AAA+_ATPase"/>
</dbReference>
<dbReference type="Gene3D" id="3.40.50.300">
    <property type="entry name" value="P-loop containing nucleotide triphosphate hydrolases"/>
    <property type="match status" value="1"/>
</dbReference>
<evidence type="ECO:0000259" key="4">
    <source>
        <dbReference type="SMART" id="SM00382"/>
    </source>
</evidence>
<feature type="domain" description="Bacterial transcriptional activator" evidence="5">
    <location>
        <begin position="99"/>
        <end position="244"/>
    </location>
</feature>
<evidence type="ECO:0000313" key="6">
    <source>
        <dbReference type="EMBL" id="ROP38046.1"/>
    </source>
</evidence>
<accession>A0A3N1H6J5</accession>
<feature type="repeat" description="TPR" evidence="3">
    <location>
        <begin position="832"/>
        <end position="865"/>
    </location>
</feature>
<evidence type="ECO:0000256" key="2">
    <source>
        <dbReference type="ARBA" id="ARBA00023163"/>
    </source>
</evidence>
<feature type="domain" description="AAA+ ATPase" evidence="4">
    <location>
        <begin position="288"/>
        <end position="421"/>
    </location>
</feature>
<dbReference type="GO" id="GO:0043531">
    <property type="term" value="F:ADP binding"/>
    <property type="evidence" value="ECO:0007669"/>
    <property type="project" value="InterPro"/>
</dbReference>
<dbReference type="EMBL" id="RJKM01000001">
    <property type="protein sequence ID" value="ROP38046.1"/>
    <property type="molecule type" value="Genomic_DNA"/>
</dbReference>
<dbReference type="SMART" id="SM00382">
    <property type="entry name" value="AAA"/>
    <property type="match status" value="1"/>
</dbReference>
<dbReference type="InterPro" id="IPR051677">
    <property type="entry name" value="AfsR-DnrI-RedD_regulator"/>
</dbReference>
<dbReference type="SUPFAM" id="SSF46894">
    <property type="entry name" value="C-terminal effector domain of the bipartite response regulators"/>
    <property type="match status" value="1"/>
</dbReference>
<dbReference type="InterPro" id="IPR027417">
    <property type="entry name" value="P-loop_NTPase"/>
</dbReference>
<keyword evidence="3" id="KW-0802">TPR repeat</keyword>
<dbReference type="PROSITE" id="PS50005">
    <property type="entry name" value="TPR"/>
    <property type="match status" value="1"/>
</dbReference>
<keyword evidence="2" id="KW-0804">Transcription</keyword>
<dbReference type="Gene3D" id="1.25.40.10">
    <property type="entry name" value="Tetratricopeptide repeat domain"/>
    <property type="match status" value="3"/>
</dbReference>
<protein>
    <submittedName>
        <fullName evidence="6">DNA-binding SARP family transcriptional activator</fullName>
    </submittedName>
</protein>
<dbReference type="Gene3D" id="1.10.10.10">
    <property type="entry name" value="Winged helix-like DNA-binding domain superfamily/Winged helix DNA-binding domain"/>
    <property type="match status" value="1"/>
</dbReference>
<dbReference type="PRINTS" id="PR00364">
    <property type="entry name" value="DISEASERSIST"/>
</dbReference>
<dbReference type="Pfam" id="PF13176">
    <property type="entry name" value="TPR_7"/>
    <property type="match status" value="1"/>
</dbReference>
<name>A0A3N1H6J5_9PSEU</name>
<gene>
    <name evidence="6" type="ORF">EDD40_3384</name>
</gene>
<dbReference type="AlphaFoldDB" id="A0A3N1H6J5"/>
<dbReference type="InterPro" id="IPR002182">
    <property type="entry name" value="NB-ARC"/>
</dbReference>
<dbReference type="SUPFAM" id="SSF52540">
    <property type="entry name" value="P-loop containing nucleoside triphosphate hydrolases"/>
    <property type="match status" value="1"/>
</dbReference>
<keyword evidence="1" id="KW-0805">Transcription regulation</keyword>
<evidence type="ECO:0000259" key="5">
    <source>
        <dbReference type="SMART" id="SM01043"/>
    </source>
</evidence>
<dbReference type="InterPro" id="IPR016032">
    <property type="entry name" value="Sig_transdc_resp-reg_C-effctor"/>
</dbReference>
<keyword evidence="7" id="KW-1185">Reference proteome</keyword>
<dbReference type="Proteomes" id="UP000268727">
    <property type="component" value="Unassembled WGS sequence"/>
</dbReference>
<evidence type="ECO:0000313" key="7">
    <source>
        <dbReference type="Proteomes" id="UP000268727"/>
    </source>
</evidence>
<sequence length="987" mass="109400">MEFKIIGKTRLHVDGNDQDLGAAKQRGVLTLLLYHFPSPVQVDTLTRVLWPGVGLDQVKRTLQPIISRLRSILSKVQSGVLIRKEGNAYRLVLEPPEVIDYYRFRKLAERGREAAVAGDHRRAKTLLQEALSLWQDRPLQELEGTWADRCRDQMETFDRLPAFHALLDSRQQLGEHLEVVAEAGRLMAALDPDEAFAALYIRSLDALGRHSAALDFYAGFCRRLFEHVGAEPGPQLRDLYKRILRKQAGTATAPVEPPRQLPRKSKNFTGRVDLLDRLDALLNADDGQGQVVALHGMPGVGKSELALHWAHRHADRFPDGTLYLDLRGFGPGTPMEPEEALSMLLRSLGTEQVPQNGDERRAALRRSLGTRRVLLVLDDVQDSGQVRPVLSAAANSFTIITSRTRLVGLKVRDHVDLIRVPTLSVDESVAFLRNEIGDARPHDEPDALRSLASRADGHPLALSIIAQHVAQRPEAPITELVDEFVSQEGLGVLGSVHDSDDESVTLPVAFSWSFRYLSPDTARVFRLLGLHPTAEFSTDATSVLLGQPADVVTRHLSALARSNLLEYGSPRRFRLHDMLHGYAVDLVRHHEPAAVRRDAMARLLDWYLASSTAAARLLDPQSSPVPPLPGMTMRPFPLADESEALAWLTRERANLVGAVHQAVRHDFNAHAWRLSANLHEAYDRMGHFEEALISHRSALKAAKALGDLEAVSGTHSNLGMVLYRLQRFAEARDHFEAGMETAQAAGATELHLICAHNLAAIHLALGETSTAIALYGEILASVRELGYRDGEAYALDQLANAYRKVDRDDLALEHYYQALAIRREIGHVRGEATTLTELGMLHHERGEQDQALHRLQEALDVHSHSGDRTRKGEALVTIAEVEFELDLFDEAIEHAEQAAALCEELGAHDDHGRALRVWGQALAALGGLDEAEVRWRRAADVLREVAEVEAAEILDHLDNLKRIRAIPEPREGGVVLEGDTVEDGHGQ</sequence>
<dbReference type="InterPro" id="IPR036388">
    <property type="entry name" value="WH-like_DNA-bd_sf"/>
</dbReference>
<comment type="caution">
    <text evidence="6">The sequence shown here is derived from an EMBL/GenBank/DDBJ whole genome shotgun (WGS) entry which is preliminary data.</text>
</comment>
<evidence type="ECO:0000256" key="3">
    <source>
        <dbReference type="PROSITE-ProRule" id="PRU00339"/>
    </source>
</evidence>
<dbReference type="Pfam" id="PF13424">
    <property type="entry name" value="TPR_12"/>
    <property type="match status" value="3"/>
</dbReference>
<dbReference type="Pfam" id="PF00931">
    <property type="entry name" value="NB-ARC"/>
    <property type="match status" value="1"/>
</dbReference>